<dbReference type="PANTHER" id="PTHR37321:SF1">
    <property type="entry name" value="EXPORTED PROTEIN"/>
    <property type="match status" value="1"/>
</dbReference>
<evidence type="ECO:0000259" key="4">
    <source>
        <dbReference type="Pfam" id="PF20957"/>
    </source>
</evidence>
<name>A0A5Q2TFB4_9BACI</name>
<dbReference type="InterPro" id="IPR032626">
    <property type="entry name" value="GxGYxYP_N_1st"/>
</dbReference>
<dbReference type="PANTHER" id="PTHR37321">
    <property type="entry name" value="EXPORTED PROTEIN-RELATED"/>
    <property type="match status" value="1"/>
</dbReference>
<dbReference type="InterPro" id="IPR048309">
    <property type="entry name" value="GxGYxYP_N_3rd"/>
</dbReference>
<evidence type="ECO:0000259" key="3">
    <source>
        <dbReference type="Pfam" id="PF16216"/>
    </source>
</evidence>
<dbReference type="AlphaFoldDB" id="A0A5Q2TFB4"/>
<evidence type="ECO:0000259" key="5">
    <source>
        <dbReference type="Pfam" id="PF20958"/>
    </source>
</evidence>
<feature type="domain" description="GxGYxYP putative glycoside hydrolase first N-terminal" evidence="3">
    <location>
        <begin position="53"/>
        <end position="121"/>
    </location>
</feature>
<feature type="domain" description="GxGYxYP putative glycoside hydrolase C-terminal" evidence="2">
    <location>
        <begin position="458"/>
        <end position="678"/>
    </location>
</feature>
<feature type="domain" description="GxGYxYP putative glycoside hydrolase second N-terminal" evidence="4">
    <location>
        <begin position="123"/>
        <end position="194"/>
    </location>
</feature>
<dbReference type="Proteomes" id="UP000339690">
    <property type="component" value="Chromosome"/>
</dbReference>
<dbReference type="EMBL" id="CP045915">
    <property type="protein sequence ID" value="QGH32683.1"/>
    <property type="molecule type" value="Genomic_DNA"/>
</dbReference>
<dbReference type="Pfam" id="PF20958">
    <property type="entry name" value="GxGYxYP_N_3rd"/>
    <property type="match status" value="1"/>
</dbReference>
<dbReference type="Pfam" id="PF20957">
    <property type="entry name" value="GxGYxYP_N_2nd"/>
    <property type="match status" value="1"/>
</dbReference>
<dbReference type="RefSeq" id="WP_153789923.1">
    <property type="nucleotide sequence ID" value="NZ_CP045915.1"/>
</dbReference>
<reference evidence="6 7" key="1">
    <citation type="submission" date="2019-11" db="EMBL/GenBank/DDBJ databases">
        <title>Gracilibacillus salitolerans sp. nov., a moderate halophile isolated from a saline soil in northwest China.</title>
        <authorList>
            <person name="Gan L."/>
        </authorList>
    </citation>
    <scope>NUCLEOTIDE SEQUENCE [LARGE SCALE GENOMIC DNA]</scope>
    <source>
        <strain evidence="6 7">SCU50</strain>
    </source>
</reference>
<dbReference type="Gene3D" id="3.20.20.490">
    <property type="entry name" value="GxGYxYP glycoside hydrolase, C-terminal domain"/>
    <property type="match status" value="1"/>
</dbReference>
<evidence type="ECO:0000313" key="7">
    <source>
        <dbReference type="Proteomes" id="UP000339690"/>
    </source>
</evidence>
<gene>
    <name evidence="6" type="ORF">GI584_00750</name>
</gene>
<keyword evidence="1" id="KW-0732">Signal</keyword>
<dbReference type="KEGG" id="grc:GI584_00750"/>
<proteinExistence type="predicted"/>
<dbReference type="InterPro" id="IPR038410">
    <property type="entry name" value="GxGYxYP_C_sf"/>
</dbReference>
<accession>A0A5Q2TFB4</accession>
<protein>
    <recommendedName>
        <fullName evidence="8">GxGYxY sequence motif-containing protein</fullName>
    </recommendedName>
</protein>
<sequence>MIRKLVMLCLTVLLILLGTANIHANEQATDSMKNGEITWPKGQALPTFAKAKHLDVVDLRENTGDEKLLFTTLQGNVNREEPRIYFIEDDYEEGNYTWLNDVDVPYNIMENPWDLMMKYKDEISGVVVYDPEVEDSINVATTMAGLEQAVVSSPDLAEKLTEAPFNLTIIEDLRGRFDDGIDAYKWQYENLWSKTTHRMLVGLNPTSSVDLPEDNWDDFRVIAEEEEEIRDSSNQDIYDLELTEFLGEESVYLRFQDAFPSDGWGSAVHEVTVKADGEVIAQFIPGQEDEEPYLYDGYHSNADERHDGHRWADNGDYFIYQFTPPEDTEELIVSVDMWNQFKVSASNVQPIAAGETEPYGYLRDYAVANRAMVFWLDSNVPEENELFEQIMSDVEPNTPYLGWFDNDVAGEFSSTELASEHSVYVLAADWFNNMTVFSGVKGKINKQKQIPAPELDHKIYLTFTFGEGDNLQYNQHKLKQLWDDEARGNVPINWTTSPLLYDVAPSILGHYQQTATENDLLIAGPSGAGYIYPTPWPEDTFDLFAKQTKKYMKRTGMDIIYALNRVDEQNVPLTESKVQDYIDYVNPQGMFLSWESNTGTSILNGELPQSILRGVSSVSEAKEAIADASAEWDGNSPLFISLGMLSWSLTPSDVEEIVDFLGSEYEIVRGDQYFELIREANGLPKK</sequence>
<dbReference type="InterPro" id="IPR048310">
    <property type="entry name" value="GxGYxYP_N_2nd"/>
</dbReference>
<feature type="signal peptide" evidence="1">
    <location>
        <begin position="1"/>
        <end position="24"/>
    </location>
</feature>
<dbReference type="InterPro" id="IPR025832">
    <property type="entry name" value="GxGYxYP_C"/>
</dbReference>
<keyword evidence="7" id="KW-1185">Reference proteome</keyword>
<evidence type="ECO:0000259" key="2">
    <source>
        <dbReference type="Pfam" id="PF14323"/>
    </source>
</evidence>
<dbReference type="Pfam" id="PF16216">
    <property type="entry name" value="GxGYxYP_N"/>
    <property type="match status" value="1"/>
</dbReference>
<dbReference type="Pfam" id="PF14323">
    <property type="entry name" value="GxGYxYP_C"/>
    <property type="match status" value="1"/>
</dbReference>
<feature type="domain" description="GxGYxYP putative glycoside hydrolase third N-terminal" evidence="5">
    <location>
        <begin position="360"/>
        <end position="438"/>
    </location>
</feature>
<evidence type="ECO:0008006" key="8">
    <source>
        <dbReference type="Google" id="ProtNLM"/>
    </source>
</evidence>
<evidence type="ECO:0000256" key="1">
    <source>
        <dbReference type="SAM" id="SignalP"/>
    </source>
</evidence>
<feature type="chain" id="PRO_5024432776" description="GxGYxY sequence motif-containing protein" evidence="1">
    <location>
        <begin position="25"/>
        <end position="686"/>
    </location>
</feature>
<organism evidence="6 7">
    <name type="scientific">Gracilibacillus salitolerans</name>
    <dbReference type="NCBI Taxonomy" id="2663022"/>
    <lineage>
        <taxon>Bacteria</taxon>
        <taxon>Bacillati</taxon>
        <taxon>Bacillota</taxon>
        <taxon>Bacilli</taxon>
        <taxon>Bacillales</taxon>
        <taxon>Bacillaceae</taxon>
        <taxon>Gracilibacillus</taxon>
    </lineage>
</organism>
<evidence type="ECO:0000313" key="6">
    <source>
        <dbReference type="EMBL" id="QGH32683.1"/>
    </source>
</evidence>